<dbReference type="Gene3D" id="3.10.450.50">
    <property type="match status" value="1"/>
</dbReference>
<evidence type="ECO:0000313" key="3">
    <source>
        <dbReference type="Proteomes" id="UP000248536"/>
    </source>
</evidence>
<protein>
    <recommendedName>
        <fullName evidence="1">DUF4440 domain-containing protein</fullName>
    </recommendedName>
</protein>
<dbReference type="SUPFAM" id="SSF54427">
    <property type="entry name" value="NTF2-like"/>
    <property type="match status" value="1"/>
</dbReference>
<dbReference type="AlphaFoldDB" id="A0A2Z4LRH5"/>
<evidence type="ECO:0000313" key="2">
    <source>
        <dbReference type="EMBL" id="AWX44485.1"/>
    </source>
</evidence>
<dbReference type="Pfam" id="PF14534">
    <property type="entry name" value="DUF4440"/>
    <property type="match status" value="1"/>
</dbReference>
<dbReference type="OrthoDB" id="678190at2"/>
<dbReference type="EMBL" id="CP030104">
    <property type="protein sequence ID" value="AWX44485.1"/>
    <property type="molecule type" value="Genomic_DNA"/>
</dbReference>
<proteinExistence type="predicted"/>
<dbReference type="InterPro" id="IPR027843">
    <property type="entry name" value="DUF4440"/>
</dbReference>
<keyword evidence="3" id="KW-1185">Reference proteome</keyword>
<dbReference type="RefSeq" id="WP_112377956.1">
    <property type="nucleotide sequence ID" value="NZ_CP030104.1"/>
</dbReference>
<sequence length="160" mass="18223">MNKIRRILNISILLFSLVLIIPIRASAQNEKIKKEIIKNGETIRKAFSDGDVEKIKSLHHPDVIKALGYTDLKIGRDEVMDGLVEILENFKLEFVKNDVENILIRDNIAIEQTMFSIKGTPKAGGEPFIFNGRTVVTYIRYDKSPTGWATIREIIQPETK</sequence>
<evidence type="ECO:0000259" key="1">
    <source>
        <dbReference type="Pfam" id="PF14534"/>
    </source>
</evidence>
<reference evidence="2 3" key="1">
    <citation type="submission" date="2018-06" db="EMBL/GenBank/DDBJ databases">
        <title>Spongiibacterium sp. HME9304 Genome sequencing and assembly.</title>
        <authorList>
            <person name="Kang H."/>
            <person name="Kim H."/>
            <person name="Joh K."/>
        </authorList>
    </citation>
    <scope>NUCLEOTIDE SEQUENCE [LARGE SCALE GENOMIC DNA]</scope>
    <source>
        <strain evidence="2 3">HME9304</strain>
    </source>
</reference>
<dbReference type="InterPro" id="IPR032710">
    <property type="entry name" value="NTF2-like_dom_sf"/>
</dbReference>
<organism evidence="2 3">
    <name type="scientific">Flagellimonas maritima</name>
    <dbReference type="NCBI Taxonomy" id="1383885"/>
    <lineage>
        <taxon>Bacteria</taxon>
        <taxon>Pseudomonadati</taxon>
        <taxon>Bacteroidota</taxon>
        <taxon>Flavobacteriia</taxon>
        <taxon>Flavobacteriales</taxon>
        <taxon>Flavobacteriaceae</taxon>
        <taxon>Flagellimonas</taxon>
    </lineage>
</organism>
<dbReference type="KEGG" id="spon:HME9304_01487"/>
<feature type="domain" description="DUF4440" evidence="1">
    <location>
        <begin position="36"/>
        <end position="140"/>
    </location>
</feature>
<dbReference type="Proteomes" id="UP000248536">
    <property type="component" value="Chromosome"/>
</dbReference>
<name>A0A2Z4LRH5_9FLAO</name>
<accession>A0A2Z4LRH5</accession>
<gene>
    <name evidence="2" type="ORF">HME9304_01487</name>
</gene>